<organism evidence="1 2">
    <name type="scientific">Cristinia sonorae</name>
    <dbReference type="NCBI Taxonomy" id="1940300"/>
    <lineage>
        <taxon>Eukaryota</taxon>
        <taxon>Fungi</taxon>
        <taxon>Dikarya</taxon>
        <taxon>Basidiomycota</taxon>
        <taxon>Agaricomycotina</taxon>
        <taxon>Agaricomycetes</taxon>
        <taxon>Agaricomycetidae</taxon>
        <taxon>Agaricales</taxon>
        <taxon>Pleurotineae</taxon>
        <taxon>Stephanosporaceae</taxon>
        <taxon>Cristinia</taxon>
    </lineage>
</organism>
<keyword evidence="2" id="KW-1185">Reference proteome</keyword>
<sequence>MVCGRSGPVSSWIEWKQSTGQYGPPWAARIGLTDWTLVNARSLATAGQSQNVLFLFYRADKFLRHPHLQILTGQDHTLFVSESTRVEASLTSQIPQAWLFVILTLTEEVGSYLASVPIPIHSVFELVDREKLSKDRVSLICGIIVRWVLHSYEGLDANDGDFALRGL</sequence>
<dbReference type="EMBL" id="JAEVFJ010000035">
    <property type="protein sequence ID" value="KAH8091738.1"/>
    <property type="molecule type" value="Genomic_DNA"/>
</dbReference>
<accession>A0A8K0XLS8</accession>
<comment type="caution">
    <text evidence="1">The sequence shown here is derived from an EMBL/GenBank/DDBJ whole genome shotgun (WGS) entry which is preliminary data.</text>
</comment>
<protein>
    <submittedName>
        <fullName evidence="1">Uncharacterized protein</fullName>
    </submittedName>
</protein>
<dbReference type="AlphaFoldDB" id="A0A8K0XLS8"/>
<gene>
    <name evidence="1" type="ORF">BXZ70DRAFT_1011140</name>
</gene>
<proteinExistence type="predicted"/>
<name>A0A8K0XLS8_9AGAR</name>
<reference evidence="1" key="1">
    <citation type="journal article" date="2021" name="New Phytol.">
        <title>Evolutionary innovations through gain and loss of genes in the ectomycorrhizal Boletales.</title>
        <authorList>
            <person name="Wu G."/>
            <person name="Miyauchi S."/>
            <person name="Morin E."/>
            <person name="Kuo A."/>
            <person name="Drula E."/>
            <person name="Varga T."/>
            <person name="Kohler A."/>
            <person name="Feng B."/>
            <person name="Cao Y."/>
            <person name="Lipzen A."/>
            <person name="Daum C."/>
            <person name="Hundley H."/>
            <person name="Pangilinan J."/>
            <person name="Johnson J."/>
            <person name="Barry K."/>
            <person name="LaButti K."/>
            <person name="Ng V."/>
            <person name="Ahrendt S."/>
            <person name="Min B."/>
            <person name="Choi I.G."/>
            <person name="Park H."/>
            <person name="Plett J.M."/>
            <person name="Magnuson J."/>
            <person name="Spatafora J.W."/>
            <person name="Nagy L.G."/>
            <person name="Henrissat B."/>
            <person name="Grigoriev I.V."/>
            <person name="Yang Z.L."/>
            <person name="Xu J."/>
            <person name="Martin F.M."/>
        </authorList>
    </citation>
    <scope>NUCLEOTIDE SEQUENCE</scope>
    <source>
        <strain evidence="1">KKN 215</strain>
    </source>
</reference>
<evidence type="ECO:0000313" key="2">
    <source>
        <dbReference type="Proteomes" id="UP000813824"/>
    </source>
</evidence>
<evidence type="ECO:0000313" key="1">
    <source>
        <dbReference type="EMBL" id="KAH8091738.1"/>
    </source>
</evidence>
<dbReference type="Proteomes" id="UP000813824">
    <property type="component" value="Unassembled WGS sequence"/>
</dbReference>